<evidence type="ECO:0000313" key="3">
    <source>
        <dbReference type="Proteomes" id="UP000622687"/>
    </source>
</evidence>
<dbReference type="InterPro" id="IPR036237">
    <property type="entry name" value="Xyl_isomerase-like_sf"/>
</dbReference>
<dbReference type="EMBL" id="JAEEGB010000005">
    <property type="protein sequence ID" value="MBI6871873.1"/>
    <property type="molecule type" value="Genomic_DNA"/>
</dbReference>
<dbReference type="AlphaFoldDB" id="A0A934M3R7"/>
<keyword evidence="3" id="KW-1185">Reference proteome</keyword>
<feature type="domain" description="Xylose isomerase-like TIM barrel" evidence="1">
    <location>
        <begin position="97"/>
        <end position="285"/>
    </location>
</feature>
<name>A0A934M3R7_9CLOT</name>
<dbReference type="Gene3D" id="3.20.20.150">
    <property type="entry name" value="Divalent-metal-dependent TIM barrel enzymes"/>
    <property type="match status" value="1"/>
</dbReference>
<sequence>MLKLINLSTYEYDIARFNYDINQLTSFLEKYDIDGVELLNPINWNENFLPKKVVKGIHLRYYPVWLDFWKDNRSELLRQFKNKDTIEEIYGGINKETIIEHYKKEIDVANKMGAEYVVFHVSHVQLEHVFNYNFTYSDCEVIDAAAELINEVFKDLNTNVKLLFENLWWPGLTMLDKNMAARLLDKVQYSNKGFMLDTAHLMNTNLQLKDERQAVTYLLNTINNLGELKPFIKGLHLNCSLSGKYVIEQMNNKIDMCKDTSFNEMLEKVFSHVSNIDRHEPFTDECVKDLIEYIKPEYFVYEFITSSLEQLEEYIKTQNGVFM</sequence>
<dbReference type="Proteomes" id="UP000622687">
    <property type="component" value="Unassembled WGS sequence"/>
</dbReference>
<dbReference type="SUPFAM" id="SSF51658">
    <property type="entry name" value="Xylose isomerase-like"/>
    <property type="match status" value="1"/>
</dbReference>
<protein>
    <submittedName>
        <fullName evidence="2">TIM barrel protein</fullName>
    </submittedName>
</protein>
<dbReference type="InterPro" id="IPR013022">
    <property type="entry name" value="Xyl_isomerase-like_TIM-brl"/>
</dbReference>
<organism evidence="2 3">
    <name type="scientific">Clostridium aciditolerans</name>
    <dbReference type="NCBI Taxonomy" id="339861"/>
    <lineage>
        <taxon>Bacteria</taxon>
        <taxon>Bacillati</taxon>
        <taxon>Bacillota</taxon>
        <taxon>Clostridia</taxon>
        <taxon>Eubacteriales</taxon>
        <taxon>Clostridiaceae</taxon>
        <taxon>Clostridium</taxon>
    </lineage>
</organism>
<comment type="caution">
    <text evidence="2">The sequence shown here is derived from an EMBL/GenBank/DDBJ whole genome shotgun (WGS) entry which is preliminary data.</text>
</comment>
<evidence type="ECO:0000313" key="2">
    <source>
        <dbReference type="EMBL" id="MBI6871873.1"/>
    </source>
</evidence>
<accession>A0A934M3R7</accession>
<gene>
    <name evidence="2" type="ORF">I6U51_04025</name>
</gene>
<dbReference type="RefSeq" id="WP_211141310.1">
    <property type="nucleotide sequence ID" value="NZ_JAEEGB010000005.1"/>
</dbReference>
<reference evidence="2" key="1">
    <citation type="submission" date="2020-12" db="EMBL/GenBank/DDBJ databases">
        <title>Clostridium thailandense sp. nov., a novel acetogenic bacterium isolated from peat land soil in Thailand.</title>
        <authorList>
            <person name="Chaikitkaew S."/>
            <person name="Birkeland N.K."/>
        </authorList>
    </citation>
    <scope>NUCLEOTIDE SEQUENCE</scope>
    <source>
        <strain evidence="2">DSM 17425</strain>
    </source>
</reference>
<dbReference type="Pfam" id="PF01261">
    <property type="entry name" value="AP_endonuc_2"/>
    <property type="match status" value="1"/>
</dbReference>
<evidence type="ECO:0000259" key="1">
    <source>
        <dbReference type="Pfam" id="PF01261"/>
    </source>
</evidence>
<proteinExistence type="predicted"/>